<dbReference type="EMBL" id="CAJNIZ010044604">
    <property type="protein sequence ID" value="CAE7694872.1"/>
    <property type="molecule type" value="Genomic_DNA"/>
</dbReference>
<keyword evidence="3" id="KW-1185">Reference proteome</keyword>
<evidence type="ECO:0000313" key="2">
    <source>
        <dbReference type="EMBL" id="CAE7694872.1"/>
    </source>
</evidence>
<keyword evidence="1" id="KW-0472">Membrane</keyword>
<accession>A0A812WX29</accession>
<feature type="transmembrane region" description="Helical" evidence="1">
    <location>
        <begin position="14"/>
        <end position="34"/>
    </location>
</feature>
<dbReference type="AlphaFoldDB" id="A0A812WX29"/>
<evidence type="ECO:0000256" key="1">
    <source>
        <dbReference type="SAM" id="Phobius"/>
    </source>
</evidence>
<evidence type="ECO:0000313" key="3">
    <source>
        <dbReference type="Proteomes" id="UP000649617"/>
    </source>
</evidence>
<protein>
    <recommendedName>
        <fullName evidence="4">H(+)-exporting diphosphatase</fullName>
    </recommendedName>
</protein>
<name>A0A812WX29_SYMPI</name>
<comment type="caution">
    <text evidence="2">The sequence shown here is derived from an EMBL/GenBank/DDBJ whole genome shotgun (WGS) entry which is preliminary data.</text>
</comment>
<proteinExistence type="predicted"/>
<sequence length="114" mass="12165">MLPESAQACAKSPWLWAIPGLGALCGTVTIAAVYHTAARQGHLPKGSSTPPISFLGIMEPEHTMYQLGFLVTGLLLAVSVRLWSAVFAPLLTTAGFQQCAKDAMPSAHCFRLLR</sequence>
<keyword evidence="1" id="KW-0812">Transmembrane</keyword>
<organism evidence="2 3">
    <name type="scientific">Symbiodinium pilosum</name>
    <name type="common">Dinoflagellate</name>
    <dbReference type="NCBI Taxonomy" id="2952"/>
    <lineage>
        <taxon>Eukaryota</taxon>
        <taxon>Sar</taxon>
        <taxon>Alveolata</taxon>
        <taxon>Dinophyceae</taxon>
        <taxon>Suessiales</taxon>
        <taxon>Symbiodiniaceae</taxon>
        <taxon>Symbiodinium</taxon>
    </lineage>
</organism>
<dbReference type="Proteomes" id="UP000649617">
    <property type="component" value="Unassembled WGS sequence"/>
</dbReference>
<evidence type="ECO:0008006" key="4">
    <source>
        <dbReference type="Google" id="ProtNLM"/>
    </source>
</evidence>
<reference evidence="2" key="1">
    <citation type="submission" date="2021-02" db="EMBL/GenBank/DDBJ databases">
        <authorList>
            <person name="Dougan E. K."/>
            <person name="Rhodes N."/>
            <person name="Thang M."/>
            <person name="Chan C."/>
        </authorList>
    </citation>
    <scope>NUCLEOTIDE SEQUENCE</scope>
</reference>
<gene>
    <name evidence="2" type="ORF">SPIL2461_LOCUS19480</name>
</gene>
<keyword evidence="1" id="KW-1133">Transmembrane helix</keyword>
<dbReference type="OrthoDB" id="419575at2759"/>
<feature type="transmembrane region" description="Helical" evidence="1">
    <location>
        <begin position="67"/>
        <end position="91"/>
    </location>
</feature>